<dbReference type="AlphaFoldDB" id="A0AAD4C2G4"/>
<feature type="chain" id="PRO_5042092687" evidence="2">
    <location>
        <begin position="19"/>
        <end position="610"/>
    </location>
</feature>
<sequence length="610" mass="67402">MKELAFLALVLPVKLSWGSTVRPTVRHATPATSVTCTVASSTVPSTKPTVTLPPAGSIPKDFSPQGLEELWDLVGPVEPPPFTTTREPSLPIPVPSPPPPLYPTWYAPEPSSIFLNLSLPEGFIFGVATSAYQVEGATKMEGKGPTTWDWLSRLPGFIQDNTTADITDLQYYLYKEDAARVAAIGVTAHSFSLSWARIYPFGVAGSPLNQQGLDHYSDVIDYHLSVGVEPVVTLYHWDTPLALTVYYGGFTSPQIVDDFIHYAKTVFQAYNGRVKTWYTFNEPSVSCGFLSQYPFNVSLAPGVNSSTAPYQCAYNLLRAHAGAVKAFREMGIHGEIAYKNNDFVQVSQFGLPWRANDTDDTEAVERHASFGIGMYANPVYVNGDWPQIVKDTLPESYLPRFTEQEMADLKCSADFFAIDSYASQYVAAPPVGTATCQANMSDPAWPACNTVMLHDSNAGWAVGPSPDPASIAWLQATPQMLRGYLQQLMDRWPSPKMYISEFGMDEPFESMRTELFQILEDTTTTNYFMTNLGEALLAIHEDGIPLMGTFSWAMIDNAEWYFGLEPRFGIQHVNYTTLERTYKRSAYALSEFFAAHGIFNAKATTIGKSG</sequence>
<dbReference type="Pfam" id="PF00232">
    <property type="entry name" value="Glyco_hydro_1"/>
    <property type="match status" value="1"/>
</dbReference>
<accession>A0AAD4C2G4</accession>
<keyword evidence="2" id="KW-0732">Signal</keyword>
<dbReference type="InterPro" id="IPR001360">
    <property type="entry name" value="Glyco_hydro_1"/>
</dbReference>
<evidence type="ECO:0000256" key="1">
    <source>
        <dbReference type="RuleBase" id="RU003690"/>
    </source>
</evidence>
<proteinExistence type="inferred from homology"/>
<keyword evidence="4" id="KW-1185">Reference proteome</keyword>
<keyword evidence="3" id="KW-0378">Hydrolase</keyword>
<dbReference type="GO" id="GO:0005975">
    <property type="term" value="P:carbohydrate metabolic process"/>
    <property type="evidence" value="ECO:0007669"/>
    <property type="project" value="InterPro"/>
</dbReference>
<dbReference type="PRINTS" id="PR00131">
    <property type="entry name" value="GLHYDRLASE1"/>
</dbReference>
<reference evidence="3" key="1">
    <citation type="submission" date="2019-10" db="EMBL/GenBank/DDBJ databases">
        <authorList>
            <consortium name="DOE Joint Genome Institute"/>
            <person name="Kuo A."/>
            <person name="Miyauchi S."/>
            <person name="Kiss E."/>
            <person name="Drula E."/>
            <person name="Kohler A."/>
            <person name="Sanchez-Garcia M."/>
            <person name="Andreopoulos B."/>
            <person name="Barry K.W."/>
            <person name="Bonito G."/>
            <person name="Buee M."/>
            <person name="Carver A."/>
            <person name="Chen C."/>
            <person name="Cichocki N."/>
            <person name="Clum A."/>
            <person name="Culley D."/>
            <person name="Crous P.W."/>
            <person name="Fauchery L."/>
            <person name="Girlanda M."/>
            <person name="Hayes R."/>
            <person name="Keri Z."/>
            <person name="LaButti K."/>
            <person name="Lipzen A."/>
            <person name="Lombard V."/>
            <person name="Magnuson J."/>
            <person name="Maillard F."/>
            <person name="Morin E."/>
            <person name="Murat C."/>
            <person name="Nolan M."/>
            <person name="Ohm R."/>
            <person name="Pangilinan J."/>
            <person name="Pereira M."/>
            <person name="Perotto S."/>
            <person name="Peter M."/>
            <person name="Riley R."/>
            <person name="Sitrit Y."/>
            <person name="Stielow B."/>
            <person name="Szollosi G."/>
            <person name="Zifcakova L."/>
            <person name="Stursova M."/>
            <person name="Spatafora J.W."/>
            <person name="Tedersoo L."/>
            <person name="Vaario L.-M."/>
            <person name="Yamada A."/>
            <person name="Yan M."/>
            <person name="Wang P."/>
            <person name="Xu J."/>
            <person name="Bruns T."/>
            <person name="Baldrian P."/>
            <person name="Vilgalys R."/>
            <person name="Henrissat B."/>
            <person name="Grigoriev I.V."/>
            <person name="Hibbett D."/>
            <person name="Nagy L.G."/>
            <person name="Martin F.M."/>
        </authorList>
    </citation>
    <scope>NUCLEOTIDE SEQUENCE</scope>
    <source>
        <strain evidence="3">BED1</strain>
    </source>
</reference>
<evidence type="ECO:0000313" key="4">
    <source>
        <dbReference type="Proteomes" id="UP001194468"/>
    </source>
</evidence>
<evidence type="ECO:0000256" key="2">
    <source>
        <dbReference type="SAM" id="SignalP"/>
    </source>
</evidence>
<dbReference type="Gene3D" id="3.20.20.80">
    <property type="entry name" value="Glycosidases"/>
    <property type="match status" value="1"/>
</dbReference>
<dbReference type="Proteomes" id="UP001194468">
    <property type="component" value="Unassembled WGS sequence"/>
</dbReference>
<dbReference type="PANTHER" id="PTHR10353">
    <property type="entry name" value="GLYCOSYL HYDROLASE"/>
    <property type="match status" value="1"/>
</dbReference>
<dbReference type="InterPro" id="IPR017853">
    <property type="entry name" value="GH"/>
</dbReference>
<name>A0AAD4C2G4_BOLED</name>
<feature type="signal peptide" evidence="2">
    <location>
        <begin position="1"/>
        <end position="18"/>
    </location>
</feature>
<dbReference type="SUPFAM" id="SSF51445">
    <property type="entry name" value="(Trans)glycosidases"/>
    <property type="match status" value="1"/>
</dbReference>
<dbReference type="PANTHER" id="PTHR10353:SF53">
    <property type="entry name" value="BETA-1,4-GLUCOSIDASE (EUROFUNG)"/>
    <property type="match status" value="1"/>
</dbReference>
<protein>
    <submittedName>
        <fullName evidence="3">Glycoside hydrolase superfamily</fullName>
    </submittedName>
</protein>
<comment type="caution">
    <text evidence="3">The sequence shown here is derived from an EMBL/GenBank/DDBJ whole genome shotgun (WGS) entry which is preliminary data.</text>
</comment>
<comment type="similarity">
    <text evidence="1">Belongs to the glycosyl hydrolase 1 family.</text>
</comment>
<gene>
    <name evidence="3" type="ORF">L210DRAFT_3618992</name>
</gene>
<dbReference type="PROSITE" id="PS00653">
    <property type="entry name" value="GLYCOSYL_HYDROL_F1_2"/>
    <property type="match status" value="1"/>
</dbReference>
<evidence type="ECO:0000313" key="3">
    <source>
        <dbReference type="EMBL" id="KAF8447275.1"/>
    </source>
</evidence>
<reference evidence="3" key="2">
    <citation type="journal article" date="2020" name="Nat. Commun.">
        <title>Large-scale genome sequencing of mycorrhizal fungi provides insights into the early evolution of symbiotic traits.</title>
        <authorList>
            <person name="Miyauchi S."/>
            <person name="Kiss E."/>
            <person name="Kuo A."/>
            <person name="Drula E."/>
            <person name="Kohler A."/>
            <person name="Sanchez-Garcia M."/>
            <person name="Morin E."/>
            <person name="Andreopoulos B."/>
            <person name="Barry K.W."/>
            <person name="Bonito G."/>
            <person name="Buee M."/>
            <person name="Carver A."/>
            <person name="Chen C."/>
            <person name="Cichocki N."/>
            <person name="Clum A."/>
            <person name="Culley D."/>
            <person name="Crous P.W."/>
            <person name="Fauchery L."/>
            <person name="Girlanda M."/>
            <person name="Hayes R.D."/>
            <person name="Keri Z."/>
            <person name="LaButti K."/>
            <person name="Lipzen A."/>
            <person name="Lombard V."/>
            <person name="Magnuson J."/>
            <person name="Maillard F."/>
            <person name="Murat C."/>
            <person name="Nolan M."/>
            <person name="Ohm R.A."/>
            <person name="Pangilinan J."/>
            <person name="Pereira M.F."/>
            <person name="Perotto S."/>
            <person name="Peter M."/>
            <person name="Pfister S."/>
            <person name="Riley R."/>
            <person name="Sitrit Y."/>
            <person name="Stielow J.B."/>
            <person name="Szollosi G."/>
            <person name="Zifcakova L."/>
            <person name="Stursova M."/>
            <person name="Spatafora J.W."/>
            <person name="Tedersoo L."/>
            <person name="Vaario L.M."/>
            <person name="Yamada A."/>
            <person name="Yan M."/>
            <person name="Wang P."/>
            <person name="Xu J."/>
            <person name="Bruns T."/>
            <person name="Baldrian P."/>
            <person name="Vilgalys R."/>
            <person name="Dunand C."/>
            <person name="Henrissat B."/>
            <person name="Grigoriev I.V."/>
            <person name="Hibbett D."/>
            <person name="Nagy L.G."/>
            <person name="Martin F.M."/>
        </authorList>
    </citation>
    <scope>NUCLEOTIDE SEQUENCE</scope>
    <source>
        <strain evidence="3">BED1</strain>
    </source>
</reference>
<dbReference type="GO" id="GO:0008422">
    <property type="term" value="F:beta-glucosidase activity"/>
    <property type="evidence" value="ECO:0007669"/>
    <property type="project" value="TreeGrafter"/>
</dbReference>
<dbReference type="InterPro" id="IPR033132">
    <property type="entry name" value="GH_1_N_CS"/>
</dbReference>
<organism evidence="3 4">
    <name type="scientific">Boletus edulis BED1</name>
    <dbReference type="NCBI Taxonomy" id="1328754"/>
    <lineage>
        <taxon>Eukaryota</taxon>
        <taxon>Fungi</taxon>
        <taxon>Dikarya</taxon>
        <taxon>Basidiomycota</taxon>
        <taxon>Agaricomycotina</taxon>
        <taxon>Agaricomycetes</taxon>
        <taxon>Agaricomycetidae</taxon>
        <taxon>Boletales</taxon>
        <taxon>Boletineae</taxon>
        <taxon>Boletaceae</taxon>
        <taxon>Boletoideae</taxon>
        <taxon>Boletus</taxon>
    </lineage>
</organism>
<dbReference type="EMBL" id="WHUW01000004">
    <property type="protein sequence ID" value="KAF8447275.1"/>
    <property type="molecule type" value="Genomic_DNA"/>
</dbReference>